<evidence type="ECO:0000313" key="9">
    <source>
        <dbReference type="Proteomes" id="UP000504635"/>
    </source>
</evidence>
<dbReference type="Pfam" id="PF00075">
    <property type="entry name" value="RNase_H"/>
    <property type="match status" value="1"/>
</dbReference>
<feature type="domain" description="RNase H type-1" evidence="8">
    <location>
        <begin position="47"/>
        <end position="180"/>
    </location>
</feature>
<evidence type="ECO:0000256" key="3">
    <source>
        <dbReference type="ARBA" id="ARBA00012180"/>
    </source>
</evidence>
<dbReference type="PANTHER" id="PTHR10642:SF26">
    <property type="entry name" value="RIBONUCLEASE H1"/>
    <property type="match status" value="1"/>
</dbReference>
<comment type="similarity">
    <text evidence="2">Belongs to the RNase H family.</text>
</comment>
<accession>A0A6J2YVL2</accession>
<dbReference type="EC" id="3.1.26.4" evidence="3"/>
<evidence type="ECO:0000256" key="4">
    <source>
        <dbReference type="ARBA" id="ARBA00022722"/>
    </source>
</evidence>
<dbReference type="SUPFAM" id="SSF53098">
    <property type="entry name" value="Ribonuclease H-like"/>
    <property type="match status" value="1"/>
</dbReference>
<dbReference type="InterPro" id="IPR002156">
    <property type="entry name" value="RNaseH_domain"/>
</dbReference>
<evidence type="ECO:0000256" key="6">
    <source>
        <dbReference type="ARBA" id="ARBA00022759"/>
    </source>
</evidence>
<sequence>METDDRAPCFKYPYNIQIKYTGYIDSNLSKNSPECHKEFDEMVQRKFHEYEVVFTDASKDRWTQRCGIGIYNKSRDVSMFARCSDLTSICTAEIQAIRYALTTLSENAKKSLIVSDSKSALQSIVRSGICYWNSKTVLETKKELEILEQRNILVQLIWVPSHSGIRGNEEADRLALKGRNVNNRIDERVHCTEIFKKIKD</sequence>
<dbReference type="RefSeq" id="XP_030767314.1">
    <property type="nucleotide sequence ID" value="XM_030911454.1"/>
</dbReference>
<dbReference type="InParanoid" id="A0A6J2YVL2"/>
<dbReference type="AlphaFoldDB" id="A0A6J2YVL2"/>
<dbReference type="KEGG" id="soy:115891056"/>
<dbReference type="Proteomes" id="UP000504635">
    <property type="component" value="Unplaced"/>
</dbReference>
<keyword evidence="5" id="KW-0479">Metal-binding</keyword>
<keyword evidence="7" id="KW-0378">Hydrolase</keyword>
<dbReference type="GO" id="GO:0046872">
    <property type="term" value="F:metal ion binding"/>
    <property type="evidence" value="ECO:0007669"/>
    <property type="project" value="UniProtKB-KW"/>
</dbReference>
<evidence type="ECO:0000259" key="8">
    <source>
        <dbReference type="PROSITE" id="PS50879"/>
    </source>
</evidence>
<dbReference type="GO" id="GO:0004523">
    <property type="term" value="F:RNA-DNA hybrid ribonuclease activity"/>
    <property type="evidence" value="ECO:0007669"/>
    <property type="project" value="UniProtKB-EC"/>
</dbReference>
<keyword evidence="4" id="KW-0540">Nuclease</keyword>
<evidence type="ECO:0000313" key="10">
    <source>
        <dbReference type="RefSeq" id="XP_030767314.1"/>
    </source>
</evidence>
<dbReference type="InterPro" id="IPR050092">
    <property type="entry name" value="RNase_H"/>
</dbReference>
<reference evidence="10" key="1">
    <citation type="submission" date="2025-08" db="UniProtKB">
        <authorList>
            <consortium name="RefSeq"/>
        </authorList>
    </citation>
    <scope>IDENTIFICATION</scope>
    <source>
        <tissue evidence="10">Gonads</tissue>
    </source>
</reference>
<proteinExistence type="inferred from homology"/>
<protein>
    <recommendedName>
        <fullName evidence="3">ribonuclease H</fullName>
        <ecNumber evidence="3">3.1.26.4</ecNumber>
    </recommendedName>
</protein>
<dbReference type="Gene3D" id="3.30.420.10">
    <property type="entry name" value="Ribonuclease H-like superfamily/Ribonuclease H"/>
    <property type="match status" value="1"/>
</dbReference>
<dbReference type="InterPro" id="IPR036397">
    <property type="entry name" value="RNaseH_sf"/>
</dbReference>
<dbReference type="InterPro" id="IPR012337">
    <property type="entry name" value="RNaseH-like_sf"/>
</dbReference>
<dbReference type="GeneID" id="115891056"/>
<evidence type="ECO:0000256" key="1">
    <source>
        <dbReference type="ARBA" id="ARBA00000077"/>
    </source>
</evidence>
<dbReference type="PROSITE" id="PS50879">
    <property type="entry name" value="RNASE_H_1"/>
    <property type="match status" value="1"/>
</dbReference>
<gene>
    <name evidence="10" type="primary">LOC115891056</name>
</gene>
<organism evidence="9 10">
    <name type="scientific">Sitophilus oryzae</name>
    <name type="common">Rice weevil</name>
    <name type="synonym">Curculio oryzae</name>
    <dbReference type="NCBI Taxonomy" id="7048"/>
    <lineage>
        <taxon>Eukaryota</taxon>
        <taxon>Metazoa</taxon>
        <taxon>Ecdysozoa</taxon>
        <taxon>Arthropoda</taxon>
        <taxon>Hexapoda</taxon>
        <taxon>Insecta</taxon>
        <taxon>Pterygota</taxon>
        <taxon>Neoptera</taxon>
        <taxon>Endopterygota</taxon>
        <taxon>Coleoptera</taxon>
        <taxon>Polyphaga</taxon>
        <taxon>Cucujiformia</taxon>
        <taxon>Curculionidae</taxon>
        <taxon>Dryophthorinae</taxon>
        <taxon>Sitophilus</taxon>
    </lineage>
</organism>
<dbReference type="PANTHER" id="PTHR10642">
    <property type="entry name" value="RIBONUCLEASE H1"/>
    <property type="match status" value="1"/>
</dbReference>
<name>A0A6J2YVL2_SITOR</name>
<keyword evidence="6" id="KW-0255">Endonuclease</keyword>
<dbReference type="GO" id="GO:0003676">
    <property type="term" value="F:nucleic acid binding"/>
    <property type="evidence" value="ECO:0007669"/>
    <property type="project" value="InterPro"/>
</dbReference>
<dbReference type="CDD" id="cd09276">
    <property type="entry name" value="Rnase_HI_RT_non_LTR"/>
    <property type="match status" value="1"/>
</dbReference>
<dbReference type="OrthoDB" id="7765170at2759"/>
<comment type="catalytic activity">
    <reaction evidence="1">
        <text>Endonucleolytic cleavage to 5'-phosphomonoester.</text>
        <dbReference type="EC" id="3.1.26.4"/>
    </reaction>
</comment>
<dbReference type="GO" id="GO:0043137">
    <property type="term" value="P:DNA replication, removal of RNA primer"/>
    <property type="evidence" value="ECO:0007669"/>
    <property type="project" value="TreeGrafter"/>
</dbReference>
<evidence type="ECO:0000256" key="5">
    <source>
        <dbReference type="ARBA" id="ARBA00022723"/>
    </source>
</evidence>
<evidence type="ECO:0000256" key="2">
    <source>
        <dbReference type="ARBA" id="ARBA00005300"/>
    </source>
</evidence>
<keyword evidence="9" id="KW-1185">Reference proteome</keyword>
<evidence type="ECO:0000256" key="7">
    <source>
        <dbReference type="ARBA" id="ARBA00022801"/>
    </source>
</evidence>